<evidence type="ECO:0000256" key="8">
    <source>
        <dbReference type="ARBA" id="ARBA00022801"/>
    </source>
</evidence>
<dbReference type="EMBL" id="WPHG01000001">
    <property type="protein sequence ID" value="MVA96479.1"/>
    <property type="molecule type" value="Genomic_DNA"/>
</dbReference>
<keyword evidence="6" id="KW-0479">Metal-binding</keyword>
<dbReference type="GO" id="GO:0046872">
    <property type="term" value="F:metal ion binding"/>
    <property type="evidence" value="ECO:0007669"/>
    <property type="project" value="UniProtKB-KW"/>
</dbReference>
<keyword evidence="9" id="KW-1133">Transmembrane helix</keyword>
<accession>A0A844QFC1</accession>
<keyword evidence="12" id="KW-0325">Glycoprotein</keyword>
<dbReference type="PANTHER" id="PTHR31120:SF6">
    <property type="entry name" value="METALLOPROTEASE TIKI HOMOLOG"/>
    <property type="match status" value="1"/>
</dbReference>
<reference evidence="13 14" key="1">
    <citation type="submission" date="2019-12" db="EMBL/GenBank/DDBJ databases">
        <title>Nitratireductor arenosus sp. nov., Isolated from sea sand, Jeju island, South Korea.</title>
        <authorList>
            <person name="Kim W."/>
        </authorList>
    </citation>
    <scope>NUCLEOTIDE SEQUENCE [LARGE SCALE GENOMIC DNA]</scope>
    <source>
        <strain evidence="13 14">CAU 1489</strain>
    </source>
</reference>
<dbReference type="GO" id="GO:0016020">
    <property type="term" value="C:membrane"/>
    <property type="evidence" value="ECO:0007669"/>
    <property type="project" value="UniProtKB-SubCell"/>
</dbReference>
<keyword evidence="10" id="KW-0482">Metalloprotease</keyword>
<comment type="cofactor">
    <cofactor evidence="1">
        <name>Mn(2+)</name>
        <dbReference type="ChEBI" id="CHEBI:29035"/>
    </cofactor>
</comment>
<keyword evidence="11" id="KW-0472">Membrane</keyword>
<keyword evidence="5" id="KW-0812">Transmembrane</keyword>
<dbReference type="AlphaFoldDB" id="A0A844QFC1"/>
<proteinExistence type="predicted"/>
<dbReference type="Proteomes" id="UP000463224">
    <property type="component" value="Unassembled WGS sequence"/>
</dbReference>
<keyword evidence="8" id="KW-0378">Hydrolase</keyword>
<name>A0A844QFC1_9HYPH</name>
<keyword evidence="14" id="KW-1185">Reference proteome</keyword>
<comment type="subcellular location">
    <subcellularLocation>
        <location evidence="3">Membrane</location>
        <topology evidence="3">Single-pass type I membrane protein</topology>
    </subcellularLocation>
</comment>
<dbReference type="GO" id="GO:0030178">
    <property type="term" value="P:negative regulation of Wnt signaling pathway"/>
    <property type="evidence" value="ECO:0007669"/>
    <property type="project" value="InterPro"/>
</dbReference>
<evidence type="ECO:0000256" key="7">
    <source>
        <dbReference type="ARBA" id="ARBA00022729"/>
    </source>
</evidence>
<evidence type="ECO:0000256" key="11">
    <source>
        <dbReference type="ARBA" id="ARBA00023136"/>
    </source>
</evidence>
<evidence type="ECO:0000256" key="10">
    <source>
        <dbReference type="ARBA" id="ARBA00023049"/>
    </source>
</evidence>
<dbReference type="InterPro" id="IPR040230">
    <property type="entry name" value="TIKI1/2-like"/>
</dbReference>
<dbReference type="GO" id="GO:0004222">
    <property type="term" value="F:metalloendopeptidase activity"/>
    <property type="evidence" value="ECO:0007669"/>
    <property type="project" value="TreeGrafter"/>
</dbReference>
<evidence type="ECO:0000256" key="6">
    <source>
        <dbReference type="ARBA" id="ARBA00022723"/>
    </source>
</evidence>
<comment type="caution">
    <text evidence="13">The sequence shown here is derived from an EMBL/GenBank/DDBJ whole genome shotgun (WGS) entry which is preliminary data.</text>
</comment>
<dbReference type="InterPro" id="IPR002816">
    <property type="entry name" value="TraB/PrgY/GumN_fam"/>
</dbReference>
<protein>
    <submittedName>
        <fullName evidence="13">Polysaccharide biosynthesis protein GumN</fullName>
    </submittedName>
</protein>
<evidence type="ECO:0000256" key="2">
    <source>
        <dbReference type="ARBA" id="ARBA00001941"/>
    </source>
</evidence>
<evidence type="ECO:0000256" key="5">
    <source>
        <dbReference type="ARBA" id="ARBA00022692"/>
    </source>
</evidence>
<dbReference type="RefSeq" id="WP_156711416.1">
    <property type="nucleotide sequence ID" value="NZ_WPHG01000001.1"/>
</dbReference>
<dbReference type="PANTHER" id="PTHR31120">
    <property type="entry name" value="METALLOPROTEASE TIKI"/>
    <property type="match status" value="1"/>
</dbReference>
<evidence type="ECO:0000256" key="1">
    <source>
        <dbReference type="ARBA" id="ARBA00001936"/>
    </source>
</evidence>
<evidence type="ECO:0000313" key="14">
    <source>
        <dbReference type="Proteomes" id="UP000463224"/>
    </source>
</evidence>
<dbReference type="GO" id="GO:0006508">
    <property type="term" value="P:proteolysis"/>
    <property type="evidence" value="ECO:0007669"/>
    <property type="project" value="UniProtKB-KW"/>
</dbReference>
<evidence type="ECO:0000256" key="9">
    <source>
        <dbReference type="ARBA" id="ARBA00022989"/>
    </source>
</evidence>
<evidence type="ECO:0000256" key="3">
    <source>
        <dbReference type="ARBA" id="ARBA00004479"/>
    </source>
</evidence>
<evidence type="ECO:0000256" key="4">
    <source>
        <dbReference type="ARBA" id="ARBA00022670"/>
    </source>
</evidence>
<evidence type="ECO:0000313" key="13">
    <source>
        <dbReference type="EMBL" id="MVA96479.1"/>
    </source>
</evidence>
<dbReference type="Pfam" id="PF01963">
    <property type="entry name" value="TraB_PrgY_gumN"/>
    <property type="match status" value="1"/>
</dbReference>
<keyword evidence="7" id="KW-0732">Signal</keyword>
<sequence>MNRSIATAEHFAGLSLKLIAAVNILFLLTFLLVTALAMTRADAQETACTGQDLLEMLAKEDPAALDRLKAEAQRTPNGQGLLWKVEKEGTAPSFLFGTMHLTDPRVIELTPAADAAFEGASTIVIETTEVVDPAVAMTAMMERPDLMMFTDDKTIFSFMSDDEETDVRTALEKRGIPPVSIQKMKPWMLASAIALPACEMARKATGAPFLDIKLARRAEEEGKTLGGLETLVGQLDAMASLPMEFHVRGLIETLKLGPRMDDIFETMILLYEQERIDMIWPLFKVVLPAGDDGDATGYAAFEEAMITTRNRTMADNTVAFLDEGNAFIAVGALHLPGEKGLVALLRERGYRVTRIP</sequence>
<comment type="cofactor">
    <cofactor evidence="2">
        <name>Co(2+)</name>
        <dbReference type="ChEBI" id="CHEBI:48828"/>
    </cofactor>
</comment>
<organism evidence="13 14">
    <name type="scientific">Nitratireductor arenosus</name>
    <dbReference type="NCBI Taxonomy" id="2682096"/>
    <lineage>
        <taxon>Bacteria</taxon>
        <taxon>Pseudomonadati</taxon>
        <taxon>Pseudomonadota</taxon>
        <taxon>Alphaproteobacteria</taxon>
        <taxon>Hyphomicrobiales</taxon>
        <taxon>Phyllobacteriaceae</taxon>
        <taxon>Nitratireductor</taxon>
    </lineage>
</organism>
<gene>
    <name evidence="13" type="ORF">GN330_04360</name>
</gene>
<keyword evidence="4" id="KW-0645">Protease</keyword>
<dbReference type="CDD" id="cd14789">
    <property type="entry name" value="Tiki"/>
    <property type="match status" value="1"/>
</dbReference>
<evidence type="ECO:0000256" key="12">
    <source>
        <dbReference type="ARBA" id="ARBA00023180"/>
    </source>
</evidence>